<evidence type="ECO:0000313" key="6">
    <source>
        <dbReference type="Proteomes" id="UP000371977"/>
    </source>
</evidence>
<dbReference type="InterPro" id="IPR002508">
    <property type="entry name" value="MurNAc-LAA_cat"/>
</dbReference>
<keyword evidence="3" id="KW-1133">Transmembrane helix</keyword>
<evidence type="ECO:0000259" key="4">
    <source>
        <dbReference type="PROSITE" id="PS51781"/>
    </source>
</evidence>
<dbReference type="AlphaFoldDB" id="A0A6C2C8Y7"/>
<dbReference type="OrthoDB" id="9806267at2"/>
<dbReference type="SUPFAM" id="SSF53187">
    <property type="entry name" value="Zn-dependent exopeptidases"/>
    <property type="match status" value="1"/>
</dbReference>
<evidence type="ECO:0000313" key="5">
    <source>
        <dbReference type="EMBL" id="TYC50049.1"/>
    </source>
</evidence>
<dbReference type="PANTHER" id="PTHR30404:SF7">
    <property type="entry name" value="CELL WALL AMIDASE LYTH-RELATED"/>
    <property type="match status" value="1"/>
</dbReference>
<dbReference type="SMART" id="SM00646">
    <property type="entry name" value="Ami_3"/>
    <property type="match status" value="1"/>
</dbReference>
<dbReference type="GO" id="GO:0009253">
    <property type="term" value="P:peptidoglycan catabolic process"/>
    <property type="evidence" value="ECO:0007669"/>
    <property type="project" value="InterPro"/>
</dbReference>
<protein>
    <submittedName>
        <fullName evidence="5">N-acetylmuramoyl-L-alanine amidase</fullName>
    </submittedName>
</protein>
<dbReference type="PROSITE" id="PS51781">
    <property type="entry name" value="SH3B"/>
    <property type="match status" value="1"/>
</dbReference>
<keyword evidence="2" id="KW-0961">Cell wall biogenesis/degradation</keyword>
<name>A0A6C2C8Y7_9LACO</name>
<gene>
    <name evidence="5" type="ORF">ESZ50_03035</name>
</gene>
<dbReference type="InterPro" id="IPR050695">
    <property type="entry name" value="N-acetylmuramoyl_amidase_3"/>
</dbReference>
<evidence type="ECO:0000256" key="3">
    <source>
        <dbReference type="SAM" id="Phobius"/>
    </source>
</evidence>
<dbReference type="Gene3D" id="2.30.30.40">
    <property type="entry name" value="SH3 Domains"/>
    <property type="match status" value="1"/>
</dbReference>
<organism evidence="5 6">
    <name type="scientific">Weissella muntiaci</name>
    <dbReference type="NCBI Taxonomy" id="2508881"/>
    <lineage>
        <taxon>Bacteria</taxon>
        <taxon>Bacillati</taxon>
        <taxon>Bacillota</taxon>
        <taxon>Bacilli</taxon>
        <taxon>Lactobacillales</taxon>
        <taxon>Lactobacillaceae</taxon>
        <taxon>Weissella</taxon>
    </lineage>
</organism>
<dbReference type="InterPro" id="IPR003646">
    <property type="entry name" value="SH3-like_bac-type"/>
</dbReference>
<dbReference type="PANTHER" id="PTHR30404">
    <property type="entry name" value="N-ACETYLMURAMOYL-L-ALANINE AMIDASE"/>
    <property type="match status" value="1"/>
</dbReference>
<keyword evidence="1" id="KW-0378">Hydrolase</keyword>
<accession>A0A6C2C8Y7</accession>
<evidence type="ECO:0000256" key="1">
    <source>
        <dbReference type="ARBA" id="ARBA00022801"/>
    </source>
</evidence>
<evidence type="ECO:0000256" key="2">
    <source>
        <dbReference type="ARBA" id="ARBA00023316"/>
    </source>
</evidence>
<dbReference type="EMBL" id="SDGZ01000010">
    <property type="protein sequence ID" value="TYC50049.1"/>
    <property type="molecule type" value="Genomic_DNA"/>
</dbReference>
<dbReference type="CDD" id="cd02696">
    <property type="entry name" value="MurNAc-LAA"/>
    <property type="match status" value="1"/>
</dbReference>
<dbReference type="Pfam" id="PF08239">
    <property type="entry name" value="SH3_3"/>
    <property type="match status" value="1"/>
</dbReference>
<feature type="domain" description="SH3b" evidence="4">
    <location>
        <begin position="40"/>
        <end position="102"/>
    </location>
</feature>
<proteinExistence type="predicted"/>
<comment type="caution">
    <text evidence="5">The sequence shown here is derived from an EMBL/GenBank/DDBJ whole genome shotgun (WGS) entry which is preliminary data.</text>
</comment>
<dbReference type="Pfam" id="PF01520">
    <property type="entry name" value="Amidase_3"/>
    <property type="match status" value="1"/>
</dbReference>
<dbReference type="Proteomes" id="UP000371977">
    <property type="component" value="Unassembled WGS sequence"/>
</dbReference>
<keyword evidence="3" id="KW-0472">Membrane</keyword>
<dbReference type="GO" id="GO:0008745">
    <property type="term" value="F:N-acetylmuramoyl-L-alanine amidase activity"/>
    <property type="evidence" value="ECO:0007669"/>
    <property type="project" value="InterPro"/>
</dbReference>
<dbReference type="Gene3D" id="3.40.630.40">
    <property type="entry name" value="Zn-dependent exopeptidases"/>
    <property type="match status" value="1"/>
</dbReference>
<keyword evidence="6" id="KW-1185">Reference proteome</keyword>
<sequence>MMRKVSSILVKWGHRFWLPLILTIGMLGVALTLILLLLNQDQVTVAIPNIPIHKTAGVTGVSEGVLNEGEHLTILQRQNGWYEVRRSDESKGWVASWLVNRTKPINITPLSESTIVLDPGHGGSDSGALSTGGKEEKVYTLQLAKKVQSSLEATGARVLMTRTNDQIVYLSKIPLVGENADANAEISFHFDSSPDANTASGFTAYYYHKDNGSDVLAKYINDAMAPKMPLENRGVEYANYLVLRDNKIPAILLENGYINDDHDFSYIKKSSYQETIAKQITIGLNNYFSDLQKNAK</sequence>
<dbReference type="GO" id="GO:0030288">
    <property type="term" value="C:outer membrane-bounded periplasmic space"/>
    <property type="evidence" value="ECO:0007669"/>
    <property type="project" value="TreeGrafter"/>
</dbReference>
<reference evidence="5 6" key="1">
    <citation type="submission" date="2019-01" db="EMBL/GenBank/DDBJ databases">
        <title>Weissella sp. nov., a novel lactic acid bacterium isolated from animal feces.</title>
        <authorList>
            <person name="Wang L.-T."/>
        </authorList>
    </citation>
    <scope>NUCLEOTIDE SEQUENCE [LARGE SCALE GENOMIC DNA]</scope>
    <source>
        <strain evidence="5 6">8H-2</strain>
    </source>
</reference>
<feature type="transmembrane region" description="Helical" evidence="3">
    <location>
        <begin position="16"/>
        <end position="38"/>
    </location>
</feature>
<keyword evidence="3" id="KW-0812">Transmembrane</keyword>
<dbReference type="SMART" id="SM00287">
    <property type="entry name" value="SH3b"/>
    <property type="match status" value="1"/>
</dbReference>
<dbReference type="GO" id="GO:0071555">
    <property type="term" value="P:cell wall organization"/>
    <property type="evidence" value="ECO:0007669"/>
    <property type="project" value="UniProtKB-KW"/>
</dbReference>